<dbReference type="PaxDb" id="4113-PGSC0003DMT400088843"/>
<evidence type="ECO:0000256" key="1">
    <source>
        <dbReference type="SAM" id="MobiDB-lite"/>
    </source>
</evidence>
<dbReference type="Gramene" id="PGSC0003DMT400088843">
    <property type="protein sequence ID" value="PGSC0003DMT400088843"/>
    <property type="gene ID" value="PGSC0003DMG400038414"/>
</dbReference>
<dbReference type="InParanoid" id="M1DGU8"/>
<evidence type="ECO:0000313" key="2">
    <source>
        <dbReference type="EnsemblPlants" id="PGSC0003DMT400088843"/>
    </source>
</evidence>
<feature type="compositionally biased region" description="Basic and acidic residues" evidence="1">
    <location>
        <begin position="106"/>
        <end position="125"/>
    </location>
</feature>
<feature type="region of interest" description="Disordered" evidence="1">
    <location>
        <begin position="1"/>
        <end position="25"/>
    </location>
</feature>
<keyword evidence="3" id="KW-1185">Reference proteome</keyword>
<feature type="region of interest" description="Disordered" evidence="1">
    <location>
        <begin position="59"/>
        <end position="125"/>
    </location>
</feature>
<reference evidence="2" key="2">
    <citation type="submission" date="2015-06" db="UniProtKB">
        <authorList>
            <consortium name="EnsemblPlants"/>
        </authorList>
    </citation>
    <scope>IDENTIFICATION</scope>
    <source>
        <strain evidence="2">DM1-3 516 R44</strain>
    </source>
</reference>
<dbReference type="Proteomes" id="UP000011115">
    <property type="component" value="Unassembled WGS sequence"/>
</dbReference>
<proteinExistence type="predicted"/>
<dbReference type="EnsemblPlants" id="PGSC0003DMT400088843">
    <property type="protein sequence ID" value="PGSC0003DMT400088843"/>
    <property type="gene ID" value="PGSC0003DMG400038414"/>
</dbReference>
<dbReference type="AlphaFoldDB" id="M1DGU8"/>
<evidence type="ECO:0000313" key="3">
    <source>
        <dbReference type="Proteomes" id="UP000011115"/>
    </source>
</evidence>
<organism evidence="2 3">
    <name type="scientific">Solanum tuberosum</name>
    <name type="common">Potato</name>
    <dbReference type="NCBI Taxonomy" id="4113"/>
    <lineage>
        <taxon>Eukaryota</taxon>
        <taxon>Viridiplantae</taxon>
        <taxon>Streptophyta</taxon>
        <taxon>Embryophyta</taxon>
        <taxon>Tracheophyta</taxon>
        <taxon>Spermatophyta</taxon>
        <taxon>Magnoliopsida</taxon>
        <taxon>eudicotyledons</taxon>
        <taxon>Gunneridae</taxon>
        <taxon>Pentapetalae</taxon>
        <taxon>asterids</taxon>
        <taxon>lamiids</taxon>
        <taxon>Solanales</taxon>
        <taxon>Solanaceae</taxon>
        <taxon>Solanoideae</taxon>
        <taxon>Solaneae</taxon>
        <taxon>Solanum</taxon>
    </lineage>
</organism>
<dbReference type="HOGENOM" id="CLU_1680993_0_0_1"/>
<reference evidence="3" key="1">
    <citation type="journal article" date="2011" name="Nature">
        <title>Genome sequence and analysis of the tuber crop potato.</title>
        <authorList>
            <consortium name="The Potato Genome Sequencing Consortium"/>
        </authorList>
    </citation>
    <scope>NUCLEOTIDE SEQUENCE [LARGE SCALE GENOMIC DNA]</scope>
    <source>
        <strain evidence="3">cv. DM1-3 516 R44</strain>
    </source>
</reference>
<accession>M1DGU8</accession>
<protein>
    <submittedName>
        <fullName evidence="2">Uncharacterized protein</fullName>
    </submittedName>
</protein>
<sequence>MQIGEQMVQSVHRRRGRRARFDPPFGSTQFQLRACKTRRAQEQFGESATMIKTTVLTPKKMQVQQKSTRKKARGITINERGSGPPKKRRQELLLGDKGKRKKHIAKKVDADNRAELSKREDKHPLINRRNELRARTQSTSTRVPLAATPLEADLVLA</sequence>
<name>M1DGU8_SOLTU</name>